<dbReference type="PANTHER" id="PTHR43649:SF33">
    <property type="entry name" value="POLYGALACTURONAN_RHAMNOGALACTURONAN-BINDING PROTEIN YTCQ"/>
    <property type="match status" value="1"/>
</dbReference>
<protein>
    <submittedName>
        <fullName evidence="7">Extracellular solute-binding protein</fullName>
    </submittedName>
</protein>
<evidence type="ECO:0000256" key="2">
    <source>
        <dbReference type="ARBA" id="ARBA00022729"/>
    </source>
</evidence>
<keyword evidence="2 6" id="KW-0732">Signal</keyword>
<gene>
    <name evidence="7" type="ORF">I8J30_27135</name>
</gene>
<reference evidence="7 8" key="1">
    <citation type="submission" date="2021-04" db="EMBL/GenBank/DDBJ databases">
        <title>Paenibacillus sp. DLE-14 whole genome sequence.</title>
        <authorList>
            <person name="Ham Y.J."/>
        </authorList>
    </citation>
    <scope>NUCLEOTIDE SEQUENCE [LARGE SCALE GENOMIC DNA]</scope>
    <source>
        <strain evidence="7 8">DLE-14</strain>
    </source>
</reference>
<dbReference type="InterPro" id="IPR050490">
    <property type="entry name" value="Bact_solute-bd_prot1"/>
</dbReference>
<evidence type="ECO:0000256" key="1">
    <source>
        <dbReference type="ARBA" id="ARBA00022475"/>
    </source>
</evidence>
<keyword evidence="8" id="KW-1185">Reference proteome</keyword>
<organism evidence="7 8">
    <name type="scientific">Paenibacillus lignilyticus</name>
    <dbReference type="NCBI Taxonomy" id="1172615"/>
    <lineage>
        <taxon>Bacteria</taxon>
        <taxon>Bacillati</taxon>
        <taxon>Bacillota</taxon>
        <taxon>Bacilli</taxon>
        <taxon>Bacillales</taxon>
        <taxon>Paenibacillaceae</taxon>
        <taxon>Paenibacillus</taxon>
    </lineage>
</organism>
<evidence type="ECO:0000256" key="6">
    <source>
        <dbReference type="SAM" id="SignalP"/>
    </source>
</evidence>
<dbReference type="RefSeq" id="WP_210663498.1">
    <property type="nucleotide sequence ID" value="NZ_JAGKSP010000017.1"/>
</dbReference>
<dbReference type="EMBL" id="JAGKSP010000017">
    <property type="protein sequence ID" value="MBP3966384.1"/>
    <property type="molecule type" value="Genomic_DNA"/>
</dbReference>
<comment type="caution">
    <text evidence="7">The sequence shown here is derived from an EMBL/GenBank/DDBJ whole genome shotgun (WGS) entry which is preliminary data.</text>
</comment>
<evidence type="ECO:0000256" key="5">
    <source>
        <dbReference type="ARBA" id="ARBA00023288"/>
    </source>
</evidence>
<keyword evidence="3" id="KW-0472">Membrane</keyword>
<evidence type="ECO:0000256" key="3">
    <source>
        <dbReference type="ARBA" id="ARBA00023136"/>
    </source>
</evidence>
<name>A0ABS5CKK5_9BACL</name>
<dbReference type="PANTHER" id="PTHR43649">
    <property type="entry name" value="ARABINOSE-BINDING PROTEIN-RELATED"/>
    <property type="match status" value="1"/>
</dbReference>
<accession>A0ABS5CKK5</accession>
<keyword evidence="1" id="KW-1003">Cell membrane</keyword>
<feature type="signal peptide" evidence="6">
    <location>
        <begin position="1"/>
        <end position="29"/>
    </location>
</feature>
<evidence type="ECO:0000256" key="4">
    <source>
        <dbReference type="ARBA" id="ARBA00023139"/>
    </source>
</evidence>
<dbReference type="Pfam" id="PF01547">
    <property type="entry name" value="SBP_bac_1"/>
    <property type="match status" value="1"/>
</dbReference>
<dbReference type="Proteomes" id="UP000673394">
    <property type="component" value="Unassembled WGS sequence"/>
</dbReference>
<proteinExistence type="predicted"/>
<feature type="chain" id="PRO_5046071621" evidence="6">
    <location>
        <begin position="30"/>
        <end position="474"/>
    </location>
</feature>
<keyword evidence="4" id="KW-0564">Palmitate</keyword>
<evidence type="ECO:0000313" key="7">
    <source>
        <dbReference type="EMBL" id="MBP3966384.1"/>
    </source>
</evidence>
<keyword evidence="5" id="KW-0449">Lipoprotein</keyword>
<evidence type="ECO:0000313" key="8">
    <source>
        <dbReference type="Proteomes" id="UP000673394"/>
    </source>
</evidence>
<dbReference type="PROSITE" id="PS51257">
    <property type="entry name" value="PROKAR_LIPOPROTEIN"/>
    <property type="match status" value="1"/>
</dbReference>
<sequence length="474" mass="51720">MKMKSAKKIKTIKSGCVSLALMTALSACSSGNGGNADGEQPAVKTKDGKTVVSISVLKNDRFLETAEKQFEKAHPDIDIQIQAAVATPEMGKMVTKAIGGEENPADVEKFVSTVNTELMSGKGADIIAVQDLPFNKYAEKGLLVDLRALMKDDKTFNLQDYYEGIMDAVTNSEGKQAAVPVKFSLDIMLGSNADLTQAGVKVDDSKWTWADFAEIAHKIAKDEDGDGKPDRYAMTGMTKEQLLKLMVESSYEHYVDTAGKKASFDSGDFAAMLENLKSLYDDGLINDQMAGRGQQSFGHMNLMMPMELVMLPQMMFQGDGGGEVFQTPSGGEAKGMTFDSDLMLALNAKSGAKKEAWEFLKYLLSAEMQGTPGMFGFSVRKDMTAKQVEESMKMLTSGNMKMSTPEGEVSPPTMTDADIKKIVDMIPRIKRYSGEDNAIMDMVKEEAAAFFEGRKSAEEAAKQLQNRATIYLNE</sequence>
<dbReference type="SUPFAM" id="SSF53850">
    <property type="entry name" value="Periplasmic binding protein-like II"/>
    <property type="match status" value="1"/>
</dbReference>
<dbReference type="Gene3D" id="3.40.190.10">
    <property type="entry name" value="Periplasmic binding protein-like II"/>
    <property type="match status" value="1"/>
</dbReference>
<dbReference type="InterPro" id="IPR006059">
    <property type="entry name" value="SBP"/>
</dbReference>